<feature type="transmembrane region" description="Helical" evidence="1">
    <location>
        <begin position="357"/>
        <end position="388"/>
    </location>
</feature>
<accession>A0AAE3IIW6</accession>
<organism evidence="2 3">
    <name type="scientific">Hominimerdicola aceti</name>
    <dbReference type="NCBI Taxonomy" id="2981726"/>
    <lineage>
        <taxon>Bacteria</taxon>
        <taxon>Bacillati</taxon>
        <taxon>Bacillota</taxon>
        <taxon>Clostridia</taxon>
        <taxon>Eubacteriales</taxon>
        <taxon>Oscillospiraceae</taxon>
        <taxon>Hominimerdicola</taxon>
    </lineage>
</organism>
<evidence type="ECO:0000256" key="1">
    <source>
        <dbReference type="SAM" id="Phobius"/>
    </source>
</evidence>
<dbReference type="RefSeq" id="WP_117957600.1">
    <property type="nucleotide sequence ID" value="NZ_JAOQJZ010000015.1"/>
</dbReference>
<evidence type="ECO:0000313" key="2">
    <source>
        <dbReference type="EMBL" id="MCU6706750.1"/>
    </source>
</evidence>
<protein>
    <submittedName>
        <fullName evidence="2">Uncharacterized protein</fullName>
    </submittedName>
</protein>
<feature type="transmembrane region" description="Helical" evidence="1">
    <location>
        <begin position="113"/>
        <end position="131"/>
    </location>
</feature>
<feature type="transmembrane region" description="Helical" evidence="1">
    <location>
        <begin position="20"/>
        <end position="44"/>
    </location>
</feature>
<keyword evidence="1" id="KW-0812">Transmembrane</keyword>
<sequence>MEKYKDEFGIEYFLPFYPLLVQYNIGPTSLGNIILIIIALYTLIKQKCIIKIKPEYKYFILFIIYAVFRDILKMIIMMDYSRTYVNRITEYVIVFFAVLIVCNKEFNEDKLYFTWKIAASIYFLGLIFQMIKLYVLGHPIMPISIIPSYSLRAEDMVATFRPSSFFSEPAAFVSAILPLEFLTLKNKEIKWAIIVTFFALCSTSTVGIILSVVLWSCFLFSRTETIKTKIAVLVSAIIIIALFTNLDIFSASLSKLLDVSSGGSTFESRIAVGFDIIKTQPIETLFFGTNYSEASSYIAQNINKFASTSSVLVYYRAQVVFLNTFSRVVFMYGFVGILLFYLPLIKALRTPEYSAKSYIIMIIVATFAQTMLLNAAYFTMIVMVISFFDQCNPKREEKV</sequence>
<keyword evidence="1" id="KW-1133">Transmembrane helix</keyword>
<feature type="transmembrane region" description="Helical" evidence="1">
    <location>
        <begin position="191"/>
        <end position="218"/>
    </location>
</feature>
<dbReference type="EMBL" id="JAOQJZ010000015">
    <property type="protein sequence ID" value="MCU6706750.1"/>
    <property type="molecule type" value="Genomic_DNA"/>
</dbReference>
<evidence type="ECO:0000313" key="3">
    <source>
        <dbReference type="Proteomes" id="UP001208131"/>
    </source>
</evidence>
<reference evidence="2 3" key="1">
    <citation type="journal article" date="2021" name="ISME Commun">
        <title>Automated analysis of genomic sequences facilitates high-throughput and comprehensive description of bacteria.</title>
        <authorList>
            <person name="Hitch T.C.A."/>
        </authorList>
    </citation>
    <scope>NUCLEOTIDE SEQUENCE [LARGE SCALE GENOMIC DNA]</scope>
    <source>
        <strain evidence="2 3">Sanger_31</strain>
    </source>
</reference>
<keyword evidence="3" id="KW-1185">Reference proteome</keyword>
<dbReference type="Proteomes" id="UP001208131">
    <property type="component" value="Unassembled WGS sequence"/>
</dbReference>
<comment type="caution">
    <text evidence="2">The sequence shown here is derived from an EMBL/GenBank/DDBJ whole genome shotgun (WGS) entry which is preliminary data.</text>
</comment>
<name>A0AAE3IIW6_9FIRM</name>
<keyword evidence="1" id="KW-0472">Membrane</keyword>
<dbReference type="AlphaFoldDB" id="A0AAE3IIW6"/>
<gene>
    <name evidence="2" type="ORF">OCV57_12570</name>
</gene>
<feature type="transmembrane region" description="Helical" evidence="1">
    <location>
        <begin position="84"/>
        <end position="101"/>
    </location>
</feature>
<feature type="transmembrane region" description="Helical" evidence="1">
    <location>
        <begin position="230"/>
        <end position="251"/>
    </location>
</feature>
<feature type="transmembrane region" description="Helical" evidence="1">
    <location>
        <begin position="325"/>
        <end position="345"/>
    </location>
</feature>
<proteinExistence type="predicted"/>